<comment type="caution">
    <text evidence="1">The sequence shown here is derived from an EMBL/GenBank/DDBJ whole genome shotgun (WGS) entry which is preliminary data.</text>
</comment>
<dbReference type="RefSeq" id="WP_112224811.1">
    <property type="nucleotide sequence ID" value="NZ_CP196859.1"/>
</dbReference>
<proteinExistence type="predicted"/>
<dbReference type="AlphaFoldDB" id="A0A365KKQ7"/>
<keyword evidence="2" id="KW-1185">Reference proteome</keyword>
<accession>A0A365KKQ7</accession>
<name>A0A365KKQ7_9BACL</name>
<gene>
    <name evidence="1" type="ORF">DP120_16940</name>
</gene>
<organism evidence="1 2">
    <name type="scientific">Planococcus halotolerans</name>
    <dbReference type="NCBI Taxonomy" id="2233542"/>
    <lineage>
        <taxon>Bacteria</taxon>
        <taxon>Bacillati</taxon>
        <taxon>Bacillota</taxon>
        <taxon>Bacilli</taxon>
        <taxon>Bacillales</taxon>
        <taxon>Caryophanaceae</taxon>
        <taxon>Planococcus</taxon>
    </lineage>
</organism>
<sequence>MTVYIITYDLKSPGQDYSKLYEKIKSLGDTNHPLESVWFVDTPKRANEIRDIVRSAMDANDSVFITRVTSNYGGYANKSLWTWLTSKGL</sequence>
<protein>
    <submittedName>
        <fullName evidence="1">Uncharacterized protein</fullName>
    </submittedName>
</protein>
<dbReference type="EMBL" id="QLZR01000009">
    <property type="protein sequence ID" value="RAZ73621.1"/>
    <property type="molecule type" value="Genomic_DNA"/>
</dbReference>
<evidence type="ECO:0000313" key="1">
    <source>
        <dbReference type="EMBL" id="RAZ73621.1"/>
    </source>
</evidence>
<dbReference type="Proteomes" id="UP000251002">
    <property type="component" value="Unassembled WGS sequence"/>
</dbReference>
<evidence type="ECO:0000313" key="2">
    <source>
        <dbReference type="Proteomes" id="UP000251002"/>
    </source>
</evidence>
<reference evidence="1 2" key="1">
    <citation type="submission" date="2018-06" db="EMBL/GenBank/DDBJ databases">
        <title>The draft genome sequences of strains SCU63 and S1.</title>
        <authorList>
            <person name="Gan L."/>
        </authorList>
    </citation>
    <scope>NUCLEOTIDE SEQUENCE [LARGE SCALE GENOMIC DNA]</scope>
    <source>
        <strain evidence="1 2">SCU63</strain>
    </source>
</reference>